<proteinExistence type="predicted"/>
<feature type="domain" description="CzcB-like C-terminal circularly permuted SH3-like" evidence="4">
    <location>
        <begin position="252"/>
        <end position="311"/>
    </location>
</feature>
<reference evidence="5 6" key="1">
    <citation type="submission" date="2022-10" db="EMBL/GenBank/DDBJ databases">
        <title>Aestuariibacter sp. AA17 isolated from Montipora capitata coral fragment.</title>
        <authorList>
            <person name="Emsley S.A."/>
            <person name="Pfannmuller K.M."/>
            <person name="Loughran R.M."/>
            <person name="Shlafstein M."/>
            <person name="Papke E."/>
            <person name="Saw J.H."/>
            <person name="Ushijima B."/>
            <person name="Videau P."/>
        </authorList>
    </citation>
    <scope>NUCLEOTIDE SEQUENCE [LARGE SCALE GENOMIC DNA]</scope>
    <source>
        <strain evidence="5 6">AA17</strain>
    </source>
</reference>
<feature type="region of interest" description="Disordered" evidence="2">
    <location>
        <begin position="33"/>
        <end position="57"/>
    </location>
</feature>
<evidence type="ECO:0000313" key="6">
    <source>
        <dbReference type="Proteomes" id="UP001652504"/>
    </source>
</evidence>
<keyword evidence="1" id="KW-0813">Transport</keyword>
<organism evidence="5 6">
    <name type="scientific">Fluctibacter corallii</name>
    <dbReference type="NCBI Taxonomy" id="2984329"/>
    <lineage>
        <taxon>Bacteria</taxon>
        <taxon>Pseudomonadati</taxon>
        <taxon>Pseudomonadota</taxon>
        <taxon>Gammaproteobacteria</taxon>
        <taxon>Alteromonadales</taxon>
        <taxon>Alteromonadaceae</taxon>
        <taxon>Fluctibacter</taxon>
    </lineage>
</organism>
<evidence type="ECO:0000313" key="5">
    <source>
        <dbReference type="EMBL" id="MCV2884188.1"/>
    </source>
</evidence>
<name>A0ABT3A6G3_9ALTE</name>
<keyword evidence="6" id="KW-1185">Reference proteome</keyword>
<dbReference type="PANTHER" id="PTHR30097:SF4">
    <property type="entry name" value="SLR6042 PROTEIN"/>
    <property type="match status" value="1"/>
</dbReference>
<dbReference type="RefSeq" id="WP_263711394.1">
    <property type="nucleotide sequence ID" value="NZ_JAOWKX010000002.1"/>
</dbReference>
<evidence type="ECO:0000259" key="4">
    <source>
        <dbReference type="Pfam" id="PF25975"/>
    </source>
</evidence>
<dbReference type="Gene3D" id="2.40.420.20">
    <property type="match status" value="1"/>
</dbReference>
<dbReference type="InterPro" id="IPR058647">
    <property type="entry name" value="BSH_CzcB-like"/>
</dbReference>
<dbReference type="SUPFAM" id="SSF51230">
    <property type="entry name" value="Single hybrid motif"/>
    <property type="match status" value="1"/>
</dbReference>
<dbReference type="Pfam" id="PF25973">
    <property type="entry name" value="BSH_CzcB"/>
    <property type="match status" value="1"/>
</dbReference>
<dbReference type="InterPro" id="IPR011053">
    <property type="entry name" value="Single_hybrid_motif"/>
</dbReference>
<dbReference type="Pfam" id="PF25975">
    <property type="entry name" value="CzcB_C"/>
    <property type="match status" value="1"/>
</dbReference>
<evidence type="ECO:0000256" key="1">
    <source>
        <dbReference type="ARBA" id="ARBA00022448"/>
    </source>
</evidence>
<evidence type="ECO:0000256" key="2">
    <source>
        <dbReference type="SAM" id="MobiDB-lite"/>
    </source>
</evidence>
<protein>
    <submittedName>
        <fullName evidence="5">Efflux RND transporter periplasmic adaptor subunit</fullName>
    </submittedName>
</protein>
<dbReference type="PANTHER" id="PTHR30097">
    <property type="entry name" value="CATION EFFLUX SYSTEM PROTEIN CUSB"/>
    <property type="match status" value="1"/>
</dbReference>
<feature type="domain" description="CzcB-like barrel-sandwich hybrid" evidence="3">
    <location>
        <begin position="99"/>
        <end position="169"/>
    </location>
</feature>
<dbReference type="EMBL" id="JAOWKX010000002">
    <property type="protein sequence ID" value="MCV2884188.1"/>
    <property type="molecule type" value="Genomic_DNA"/>
</dbReference>
<dbReference type="Gene3D" id="2.40.50.100">
    <property type="match status" value="1"/>
</dbReference>
<dbReference type="InterPro" id="IPR051909">
    <property type="entry name" value="MFP_Cation_Efflux"/>
</dbReference>
<accession>A0ABT3A6G3</accession>
<comment type="caution">
    <text evidence="5">The sequence shown here is derived from an EMBL/GenBank/DDBJ whole genome shotgun (WGS) entry which is preliminary data.</text>
</comment>
<dbReference type="Proteomes" id="UP001652504">
    <property type="component" value="Unassembled WGS sequence"/>
</dbReference>
<evidence type="ECO:0000259" key="3">
    <source>
        <dbReference type="Pfam" id="PF25973"/>
    </source>
</evidence>
<sequence>MKSILSMKFLMVLFLCFALLAIDALEPVWASQQHSQSEESEHDHDSSQHEHKTEEESVIAMSEAMVQANGIITRQAEGGILRQTTKLYGRLVTDPASLSHVRARFDGMIIEANANIGMRVKKGSVLATIESNESLKRYTIAAPFDGEVIARHANAGELSNGQVLFSIANYERVWAELALFPSQIDTIKTGQDVTLFYADATQQSSISHITATAENVTHSAVFVSVNNANARWPVGTLVEGLVTTSEFDVDLLIPRSALQRFENETVVFVREGGEFHAEPVEVGRMDEVNVEILGGISHGDLIVVENSFLLKADLQKSEAGHDH</sequence>
<dbReference type="InterPro" id="IPR058649">
    <property type="entry name" value="CzcB_C"/>
</dbReference>
<gene>
    <name evidence="5" type="ORF">OE749_05735</name>
</gene>
<feature type="compositionally biased region" description="Basic and acidic residues" evidence="2">
    <location>
        <begin position="36"/>
        <end position="55"/>
    </location>
</feature>